<reference evidence="2" key="2">
    <citation type="journal article" date="2016" name="Sci. Rep.">
        <title>Dictyocaulus viviparus genome, variome and transcriptome elucidate lungworm biology and support future intervention.</title>
        <authorList>
            <person name="McNulty S.N."/>
            <person name="Strube C."/>
            <person name="Rosa B.A."/>
            <person name="Martin J.C."/>
            <person name="Tyagi R."/>
            <person name="Choi Y.J."/>
            <person name="Wang Q."/>
            <person name="Hallsworth Pepin K."/>
            <person name="Zhang X."/>
            <person name="Ozersky P."/>
            <person name="Wilson R.K."/>
            <person name="Sternberg P.W."/>
            <person name="Gasser R.B."/>
            <person name="Mitreva M."/>
        </authorList>
    </citation>
    <scope>NUCLEOTIDE SEQUENCE [LARGE SCALE GENOMIC DNA]</scope>
    <source>
        <strain evidence="2">HannoverDv2000</strain>
    </source>
</reference>
<dbReference type="OrthoDB" id="5831415at2759"/>
<evidence type="ECO:0000313" key="1">
    <source>
        <dbReference type="EMBL" id="KJH50748.1"/>
    </source>
</evidence>
<evidence type="ECO:0000313" key="2">
    <source>
        <dbReference type="Proteomes" id="UP000053766"/>
    </source>
</evidence>
<proteinExistence type="predicted"/>
<evidence type="ECO:0008006" key="3">
    <source>
        <dbReference type="Google" id="ProtNLM"/>
    </source>
</evidence>
<protein>
    <recommendedName>
        <fullName evidence="3">F-box domain protein</fullName>
    </recommendedName>
</protein>
<reference evidence="1 2" key="1">
    <citation type="submission" date="2013-11" db="EMBL/GenBank/DDBJ databases">
        <title>Draft genome of the bovine lungworm Dictyocaulus viviparus.</title>
        <authorList>
            <person name="Mitreva M."/>
        </authorList>
    </citation>
    <scope>NUCLEOTIDE SEQUENCE [LARGE SCALE GENOMIC DNA]</scope>
    <source>
        <strain evidence="1 2">HannoverDv2000</strain>
    </source>
</reference>
<dbReference type="EMBL" id="KN716198">
    <property type="protein sequence ID" value="KJH50748.1"/>
    <property type="molecule type" value="Genomic_DNA"/>
</dbReference>
<dbReference type="AlphaFoldDB" id="A0A0D8Y1N8"/>
<name>A0A0D8Y1N8_DICVI</name>
<dbReference type="SUPFAM" id="SSF52047">
    <property type="entry name" value="RNI-like"/>
    <property type="match status" value="1"/>
</dbReference>
<gene>
    <name evidence="1" type="ORF">DICVIV_03095</name>
</gene>
<keyword evidence="2" id="KW-1185">Reference proteome</keyword>
<organism evidence="1 2">
    <name type="scientific">Dictyocaulus viviparus</name>
    <name type="common">Bovine lungworm</name>
    <dbReference type="NCBI Taxonomy" id="29172"/>
    <lineage>
        <taxon>Eukaryota</taxon>
        <taxon>Metazoa</taxon>
        <taxon>Ecdysozoa</taxon>
        <taxon>Nematoda</taxon>
        <taxon>Chromadorea</taxon>
        <taxon>Rhabditida</taxon>
        <taxon>Rhabditina</taxon>
        <taxon>Rhabditomorpha</taxon>
        <taxon>Strongyloidea</taxon>
        <taxon>Metastrongylidae</taxon>
        <taxon>Dictyocaulus</taxon>
    </lineage>
</organism>
<sequence length="324" mass="37242">MYCDDFRLKGLQDGLRNVSIPRLTAKHSTRSTEENVCIVMIQMSVSEVNRCRCVSTRVNLIIEKNRMSLRRRRVRSVSIAPNWSDIIPTPKNIPSSECLNYDQREFARLFRACDIEKLHIVNMDLTQSFMASFLSLVINNRITIAQFNFGMCKITCDPVIFCRLMEVVQLKELSIRTCTVIDDEFSALIIASKAAKKLTRLAIGLPSRISDGYLLSTNLSWLAVKDTIVTTKAVRMLILEWLNGRKQFDYIGISTIQKLETELILASLDYYQVDSSTVILENRDCEKMALSLDENSFVMYNRNAERIMIELEESTCEDELIEFI</sequence>
<accession>A0A0D8Y1N8</accession>
<dbReference type="Proteomes" id="UP000053766">
    <property type="component" value="Unassembled WGS sequence"/>
</dbReference>